<dbReference type="RefSeq" id="WP_189000350.1">
    <property type="nucleotide sequence ID" value="NZ_BMOD01000002.1"/>
</dbReference>
<reference evidence="2" key="1">
    <citation type="journal article" date="2019" name="Int. J. Syst. Evol. Microbiol.">
        <title>The Global Catalogue of Microorganisms (GCM) 10K type strain sequencing project: providing services to taxonomists for standard genome sequencing and annotation.</title>
        <authorList>
            <consortium name="The Broad Institute Genomics Platform"/>
            <consortium name="The Broad Institute Genome Sequencing Center for Infectious Disease"/>
            <person name="Wu L."/>
            <person name="Ma J."/>
        </authorList>
    </citation>
    <scope>NUCLEOTIDE SEQUENCE [LARGE SCALE GENOMIC DNA]</scope>
    <source>
        <strain evidence="2">JCM 14370</strain>
    </source>
</reference>
<name>A0ABQ2CVW3_9DEIO</name>
<organism evidence="1 2">
    <name type="scientific">Deinococcus roseus</name>
    <dbReference type="NCBI Taxonomy" id="392414"/>
    <lineage>
        <taxon>Bacteria</taxon>
        <taxon>Thermotogati</taxon>
        <taxon>Deinococcota</taxon>
        <taxon>Deinococci</taxon>
        <taxon>Deinococcales</taxon>
        <taxon>Deinococcaceae</taxon>
        <taxon>Deinococcus</taxon>
    </lineage>
</organism>
<sequence length="103" mass="12011">MITDVQKQNWRSLLSPFFFERVAYLESLDVEFAWKDNTNRRVETQEYSGPERRKEAEEFQAIFRGEVIAYHLADADLDTIVESVVSQAVLHMRGEGFEIPALE</sequence>
<gene>
    <name evidence="1" type="ORF">GCM10008938_08480</name>
</gene>
<dbReference type="Proteomes" id="UP000632222">
    <property type="component" value="Unassembled WGS sequence"/>
</dbReference>
<accession>A0ABQ2CVW3</accession>
<dbReference type="EMBL" id="BMOD01000002">
    <property type="protein sequence ID" value="GGJ24668.1"/>
    <property type="molecule type" value="Genomic_DNA"/>
</dbReference>
<keyword evidence="2" id="KW-1185">Reference proteome</keyword>
<comment type="caution">
    <text evidence="1">The sequence shown here is derived from an EMBL/GenBank/DDBJ whole genome shotgun (WGS) entry which is preliminary data.</text>
</comment>
<evidence type="ECO:0000313" key="1">
    <source>
        <dbReference type="EMBL" id="GGJ24668.1"/>
    </source>
</evidence>
<evidence type="ECO:0000313" key="2">
    <source>
        <dbReference type="Proteomes" id="UP000632222"/>
    </source>
</evidence>
<protein>
    <submittedName>
        <fullName evidence="1">Uncharacterized protein</fullName>
    </submittedName>
</protein>
<proteinExistence type="predicted"/>